<proteinExistence type="predicted"/>
<accession>A0ACB9Z6R0</accession>
<protein>
    <submittedName>
        <fullName evidence="1">T-complex 11</fullName>
    </submittedName>
</protein>
<sequence>MGDQGTGGIESRGVESNTTRRMSEPRPNSHDDQMKQQAAETKATNGESEEQQKYAQTGPRHLVPGNASQTPMMAVSDGLSRNPSTSSNASRESRNMFDFTLRTRTSRPPEPPVTKATLSELDVNKIIHNPKLRHDINFDPDLHFRPNVDGEKGRRKQEKANQFWNMLTEQLQLFITDREQFMIRFGQGEDWCLPQLLKSVKEIIQTLVPQRDRMYLEEGLNVDLIMQQFGKGIADLEKLASWLSGVLKSHCAPMRDEWVDEMYNQLTNGNKTNDMEELVQGMRSLLSVLEAMKLDVANHQIRCLRPILIEDTVHFEQRFFLKKIRDHKMDPAPARQWYQAVSQFYSADIASIQAFGEMGAFFEGVCRMVLPSTDIYSHPDTFVFDEERIAKLRSDMLDAVNLEVCMRVYELMERRYRYCNGMSMIPASFLATLSDSSGFSSKIEDDGSENYFSSSSSSRPSSLVFSSAGSAHSSPRASLVLPAQPPVSNRFEDRQAKSQSLYNSLVALVQTCPPAAGSSSSSSRSVGRWKAMKDSLALQIFRFTGAPAQELLLFEAELDYHISEPGSPIFRQVEEHYLGRLLAEVRRRVADFRGLTGAALFSVATGGRLHGPSRNNSAAWDGGGLPPHQHHRESVGRERTSLENAIREAREEGGVEDMATRLAHMGLLHWRVWSHLVYDGDLDGGAAAAEPADMPMAI</sequence>
<evidence type="ECO:0000313" key="1">
    <source>
        <dbReference type="EMBL" id="KAI4867183.1"/>
    </source>
</evidence>
<name>A0ACB9Z6R0_9PEZI</name>
<evidence type="ECO:0000313" key="2">
    <source>
        <dbReference type="Proteomes" id="UP001497700"/>
    </source>
</evidence>
<reference evidence="1 2" key="1">
    <citation type="journal article" date="2022" name="New Phytol.">
        <title>Ecological generalism drives hyperdiversity of secondary metabolite gene clusters in xylarialean endophytes.</title>
        <authorList>
            <person name="Franco M.E.E."/>
            <person name="Wisecaver J.H."/>
            <person name="Arnold A.E."/>
            <person name="Ju Y.M."/>
            <person name="Slot J.C."/>
            <person name="Ahrendt S."/>
            <person name="Moore L.P."/>
            <person name="Eastman K.E."/>
            <person name="Scott K."/>
            <person name="Konkel Z."/>
            <person name="Mondo S.J."/>
            <person name="Kuo A."/>
            <person name="Hayes R.D."/>
            <person name="Haridas S."/>
            <person name="Andreopoulos B."/>
            <person name="Riley R."/>
            <person name="LaButti K."/>
            <person name="Pangilinan J."/>
            <person name="Lipzen A."/>
            <person name="Amirebrahimi M."/>
            <person name="Yan J."/>
            <person name="Adam C."/>
            <person name="Keymanesh K."/>
            <person name="Ng V."/>
            <person name="Louie K."/>
            <person name="Northen T."/>
            <person name="Drula E."/>
            <person name="Henrissat B."/>
            <person name="Hsieh H.M."/>
            <person name="Youens-Clark K."/>
            <person name="Lutzoni F."/>
            <person name="Miadlikowska J."/>
            <person name="Eastwood D.C."/>
            <person name="Hamelin R.C."/>
            <person name="Grigoriev I.V."/>
            <person name="U'Ren J.M."/>
        </authorList>
    </citation>
    <scope>NUCLEOTIDE SEQUENCE [LARGE SCALE GENOMIC DNA]</scope>
    <source>
        <strain evidence="1 2">CBS 119005</strain>
    </source>
</reference>
<gene>
    <name evidence="1" type="ORF">F4820DRAFT_225961</name>
</gene>
<organism evidence="1 2">
    <name type="scientific">Hypoxylon rubiginosum</name>
    <dbReference type="NCBI Taxonomy" id="110542"/>
    <lineage>
        <taxon>Eukaryota</taxon>
        <taxon>Fungi</taxon>
        <taxon>Dikarya</taxon>
        <taxon>Ascomycota</taxon>
        <taxon>Pezizomycotina</taxon>
        <taxon>Sordariomycetes</taxon>
        <taxon>Xylariomycetidae</taxon>
        <taxon>Xylariales</taxon>
        <taxon>Hypoxylaceae</taxon>
        <taxon>Hypoxylon</taxon>
    </lineage>
</organism>
<comment type="caution">
    <text evidence="1">The sequence shown here is derived from an EMBL/GenBank/DDBJ whole genome shotgun (WGS) entry which is preliminary data.</text>
</comment>
<dbReference type="Proteomes" id="UP001497700">
    <property type="component" value="Unassembled WGS sequence"/>
</dbReference>
<keyword evidence="2" id="KW-1185">Reference proteome</keyword>
<dbReference type="EMBL" id="MU393450">
    <property type="protein sequence ID" value="KAI4867183.1"/>
    <property type="molecule type" value="Genomic_DNA"/>
</dbReference>